<dbReference type="PROSITE" id="PS50111">
    <property type="entry name" value="CHEMOTAXIS_TRANSDUC_2"/>
    <property type="match status" value="1"/>
</dbReference>
<keyword evidence="7 11" id="KW-0472">Membrane</keyword>
<evidence type="ECO:0000256" key="10">
    <source>
        <dbReference type="PROSITE-ProRule" id="PRU00284"/>
    </source>
</evidence>
<feature type="domain" description="Methyl-accepting transducer" evidence="12">
    <location>
        <begin position="268"/>
        <end position="504"/>
    </location>
</feature>
<dbReference type="GO" id="GO:0005886">
    <property type="term" value="C:plasma membrane"/>
    <property type="evidence" value="ECO:0007669"/>
    <property type="project" value="UniProtKB-SubCell"/>
</dbReference>
<dbReference type="Gene3D" id="1.10.287.950">
    <property type="entry name" value="Methyl-accepting chemotaxis protein"/>
    <property type="match status" value="1"/>
</dbReference>
<dbReference type="CDD" id="cd06225">
    <property type="entry name" value="HAMP"/>
    <property type="match status" value="1"/>
</dbReference>
<organism evidence="14 15">
    <name type="scientific">Pseudomonas gingeri</name>
    <dbReference type="NCBI Taxonomy" id="117681"/>
    <lineage>
        <taxon>Bacteria</taxon>
        <taxon>Pseudomonadati</taxon>
        <taxon>Pseudomonadota</taxon>
        <taxon>Gammaproteobacteria</taxon>
        <taxon>Pseudomonadales</taxon>
        <taxon>Pseudomonadaceae</taxon>
        <taxon>Pseudomonas</taxon>
    </lineage>
</organism>
<dbReference type="GO" id="GO:0006935">
    <property type="term" value="P:chemotaxis"/>
    <property type="evidence" value="ECO:0007669"/>
    <property type="project" value="UniProtKB-KW"/>
</dbReference>
<keyword evidence="2" id="KW-1003">Cell membrane</keyword>
<dbReference type="PRINTS" id="PR00260">
    <property type="entry name" value="CHEMTRNSDUCR"/>
</dbReference>
<evidence type="ECO:0000313" key="14">
    <source>
        <dbReference type="EMBL" id="NWB46687.1"/>
    </source>
</evidence>
<dbReference type="RefSeq" id="WP_100941075.1">
    <property type="nucleotide sequence ID" value="NZ_JACAPU010000012.1"/>
</dbReference>
<dbReference type="CDD" id="cd11386">
    <property type="entry name" value="MCP_signal"/>
    <property type="match status" value="1"/>
</dbReference>
<dbReference type="EMBL" id="JACAPU010000012">
    <property type="protein sequence ID" value="NWB46687.1"/>
    <property type="molecule type" value="Genomic_DNA"/>
</dbReference>
<keyword evidence="4" id="KW-0145">Chemotaxis</keyword>
<dbReference type="SUPFAM" id="SSF58104">
    <property type="entry name" value="Methyl-accepting chemotaxis protein (MCP) signaling domain"/>
    <property type="match status" value="1"/>
</dbReference>
<evidence type="ECO:0000256" key="11">
    <source>
        <dbReference type="SAM" id="Phobius"/>
    </source>
</evidence>
<evidence type="ECO:0000256" key="7">
    <source>
        <dbReference type="ARBA" id="ARBA00023136"/>
    </source>
</evidence>
<dbReference type="SMART" id="SM00283">
    <property type="entry name" value="MA"/>
    <property type="match status" value="1"/>
</dbReference>
<evidence type="ECO:0000259" key="13">
    <source>
        <dbReference type="PROSITE" id="PS50885"/>
    </source>
</evidence>
<sequence length="540" mass="58677">MQTRNIRLTSRSLLGFGLICLLLISLGLTSLYRMKEIHDASLALQTNWLPSVRQAARIQNAALLYRLDGRRFVMDEDRQSKSSQDKLAALKTTLSQETEKYASMVSSPEEKQRYDQVVANVRTYQDLLDQLVVMSQTASFEAMTHFIRDTSSEAAKKLQASIEALMSINEEGAGRSGQVANGSYDSAFLMTLMFMVLALVVTCVVALLFTRSIAQPINALRLSMQKIADGDLKSKVEISGRDEITDLQTVAAAMRSSLKNTIEHIADSSRQLASAAEQMSAITHESTAGIQRQSVETDQAATAVNQMTAAVEEVARNAVSASESTQASERSARVVQDRVGETIDSIERLSSRVEQTKTDIEGLAGQALHIAKVLDVIGSIAEQTNLLALNAAIEAARAGEQGRGFAVVADEVRALAHRTQQSTQEIEQMVKGIQLDSKKAVESMNHSSEETRVTRSLAHETGLAIEEVTLSISHINDKNLLIATASEQQAQVARSVDRNLVSIRDLSIQSSSAASQTSIASNELSKLAGSLNHLIARFSL</sequence>
<feature type="transmembrane region" description="Helical" evidence="11">
    <location>
        <begin position="187"/>
        <end position="209"/>
    </location>
</feature>
<dbReference type="Pfam" id="PF12729">
    <property type="entry name" value="4HB_MCP_1"/>
    <property type="match status" value="1"/>
</dbReference>
<dbReference type="InterPro" id="IPR004090">
    <property type="entry name" value="Chemotax_Me-accpt_rcpt"/>
</dbReference>
<dbReference type="FunFam" id="1.10.287.950:FF:000001">
    <property type="entry name" value="Methyl-accepting chemotaxis sensory transducer"/>
    <property type="match status" value="1"/>
</dbReference>
<keyword evidence="5 11" id="KW-0812">Transmembrane</keyword>
<evidence type="ECO:0000256" key="4">
    <source>
        <dbReference type="ARBA" id="ARBA00022500"/>
    </source>
</evidence>
<dbReference type="GO" id="GO:0007165">
    <property type="term" value="P:signal transduction"/>
    <property type="evidence" value="ECO:0007669"/>
    <property type="project" value="UniProtKB-KW"/>
</dbReference>
<gene>
    <name evidence="14" type="ORF">HX829_09285</name>
</gene>
<reference evidence="14 15" key="1">
    <citation type="submission" date="2020-04" db="EMBL/GenBank/DDBJ databases">
        <title>Molecular characterization of pseudomonads from Agaricus bisporus reveal novel blotch 2 pathogens in Western Europe.</title>
        <authorList>
            <person name="Taparia T."/>
            <person name="Krijger M."/>
            <person name="Haynes E."/>
            <person name="Elpinstone J.G."/>
            <person name="Noble R."/>
            <person name="Van Der Wolf J."/>
        </authorList>
    </citation>
    <scope>NUCLEOTIDE SEQUENCE [LARGE SCALE GENOMIC DNA]</scope>
    <source>
        <strain evidence="14 15">F1001</strain>
    </source>
</reference>
<comment type="caution">
    <text evidence="14">The sequence shown here is derived from an EMBL/GenBank/DDBJ whole genome shotgun (WGS) entry which is preliminary data.</text>
</comment>
<evidence type="ECO:0000256" key="5">
    <source>
        <dbReference type="ARBA" id="ARBA00022692"/>
    </source>
</evidence>
<keyword evidence="3" id="KW-0488">Methylation</keyword>
<evidence type="ECO:0000256" key="2">
    <source>
        <dbReference type="ARBA" id="ARBA00022475"/>
    </source>
</evidence>
<dbReference type="InterPro" id="IPR003660">
    <property type="entry name" value="HAMP_dom"/>
</dbReference>
<feature type="domain" description="HAMP" evidence="13">
    <location>
        <begin position="211"/>
        <end position="263"/>
    </location>
</feature>
<dbReference type="InterPro" id="IPR024478">
    <property type="entry name" value="HlyB_4HB_MCP"/>
</dbReference>
<dbReference type="Gene3D" id="6.10.340.10">
    <property type="match status" value="1"/>
</dbReference>
<dbReference type="InterPro" id="IPR004089">
    <property type="entry name" value="MCPsignal_dom"/>
</dbReference>
<dbReference type="Pfam" id="PF00015">
    <property type="entry name" value="MCPsignal"/>
    <property type="match status" value="1"/>
</dbReference>
<keyword evidence="6 11" id="KW-1133">Transmembrane helix</keyword>
<dbReference type="AlphaFoldDB" id="A0A7Y7WCA2"/>
<name>A0A7Y7WCA2_9PSED</name>
<protein>
    <submittedName>
        <fullName evidence="14">Methyl-accepting chemotaxis protein</fullName>
    </submittedName>
</protein>
<dbReference type="PANTHER" id="PTHR32089:SF120">
    <property type="entry name" value="METHYL-ACCEPTING CHEMOTAXIS PROTEIN TLPQ"/>
    <property type="match status" value="1"/>
</dbReference>
<dbReference type="Proteomes" id="UP000582981">
    <property type="component" value="Unassembled WGS sequence"/>
</dbReference>
<dbReference type="Pfam" id="PF00672">
    <property type="entry name" value="HAMP"/>
    <property type="match status" value="1"/>
</dbReference>
<accession>A0A7Y7WCA2</accession>
<comment type="similarity">
    <text evidence="9">Belongs to the methyl-accepting chemotaxis (MCP) protein family.</text>
</comment>
<keyword evidence="8 10" id="KW-0807">Transducer</keyword>
<dbReference type="GO" id="GO:0004888">
    <property type="term" value="F:transmembrane signaling receptor activity"/>
    <property type="evidence" value="ECO:0007669"/>
    <property type="project" value="InterPro"/>
</dbReference>
<evidence type="ECO:0000259" key="12">
    <source>
        <dbReference type="PROSITE" id="PS50111"/>
    </source>
</evidence>
<comment type="subcellular location">
    <subcellularLocation>
        <location evidence="1">Cell membrane</location>
        <topology evidence="1">Multi-pass membrane protein</topology>
    </subcellularLocation>
</comment>
<evidence type="ECO:0000256" key="9">
    <source>
        <dbReference type="ARBA" id="ARBA00029447"/>
    </source>
</evidence>
<evidence type="ECO:0000256" key="6">
    <source>
        <dbReference type="ARBA" id="ARBA00022989"/>
    </source>
</evidence>
<dbReference type="PROSITE" id="PS50885">
    <property type="entry name" value="HAMP"/>
    <property type="match status" value="1"/>
</dbReference>
<proteinExistence type="inferred from homology"/>
<feature type="transmembrane region" description="Helical" evidence="11">
    <location>
        <begin position="12"/>
        <end position="32"/>
    </location>
</feature>
<evidence type="ECO:0000313" key="15">
    <source>
        <dbReference type="Proteomes" id="UP000582981"/>
    </source>
</evidence>
<evidence type="ECO:0000256" key="1">
    <source>
        <dbReference type="ARBA" id="ARBA00004651"/>
    </source>
</evidence>
<dbReference type="PANTHER" id="PTHR32089">
    <property type="entry name" value="METHYL-ACCEPTING CHEMOTAXIS PROTEIN MCPB"/>
    <property type="match status" value="1"/>
</dbReference>
<evidence type="ECO:0000256" key="8">
    <source>
        <dbReference type="ARBA" id="ARBA00023224"/>
    </source>
</evidence>
<evidence type="ECO:0000256" key="3">
    <source>
        <dbReference type="ARBA" id="ARBA00022481"/>
    </source>
</evidence>
<dbReference type="SMART" id="SM00304">
    <property type="entry name" value="HAMP"/>
    <property type="match status" value="2"/>
</dbReference>